<evidence type="ECO:0000256" key="8">
    <source>
        <dbReference type="NCBIfam" id="TIGR03399"/>
    </source>
</evidence>
<accession>A0A7J3JT77</accession>
<dbReference type="SUPFAM" id="SSF52913">
    <property type="entry name" value="RNA 3'-terminal phosphate cyclase, RPTC, insert domain"/>
    <property type="match status" value="1"/>
</dbReference>
<feature type="binding site" evidence="7">
    <location>
        <position position="100"/>
    </location>
    <ligand>
        <name>ATP</name>
        <dbReference type="ChEBI" id="CHEBI:30616"/>
    </ligand>
</feature>
<dbReference type="AlphaFoldDB" id="A0A7J3JT77"/>
<dbReference type="SUPFAM" id="SSF55205">
    <property type="entry name" value="EPT/RTPC-like"/>
    <property type="match status" value="1"/>
</dbReference>
<comment type="function">
    <text evidence="7">Catalyzes the conversion of 3'-phosphate to a 2',3'-cyclic phosphodiester at the end of RNA. The mechanism of action of the enzyme occurs in 3 steps: (A) adenylation of the enzyme by ATP; (B) transfer of adenylate to an RNA-N3'P to produce RNA-N3'PP5'A; (C) and attack of the adjacent 2'-hydroxyl on the 3'-phosphorus in the diester linkage to produce the cyclic end product. The biological role of this enzyme is unknown but it is likely to function in some aspects of cellular RNA processing.</text>
</comment>
<comment type="subcellular location">
    <subcellularLocation>
        <location evidence="7">Cytoplasm</location>
    </subcellularLocation>
</comment>
<dbReference type="Gene3D" id="3.30.360.20">
    <property type="entry name" value="RNA 3'-terminal phosphate cyclase, insert domain"/>
    <property type="match status" value="1"/>
</dbReference>
<keyword evidence="4 7" id="KW-0436">Ligase</keyword>
<keyword evidence="5 7" id="KW-0547">Nucleotide-binding</keyword>
<evidence type="ECO:0000256" key="4">
    <source>
        <dbReference type="ARBA" id="ARBA00022598"/>
    </source>
</evidence>
<name>A0A7J3JT77_9CREN</name>
<evidence type="ECO:0000259" key="9">
    <source>
        <dbReference type="Pfam" id="PF01137"/>
    </source>
</evidence>
<dbReference type="InterPro" id="IPR013791">
    <property type="entry name" value="RNA3'-term_phos_cycl_insert"/>
</dbReference>
<dbReference type="InterPro" id="IPR023797">
    <property type="entry name" value="RNA3'_phos_cyclase_dom"/>
</dbReference>
<organism evidence="11">
    <name type="scientific">Ignisphaera aggregans</name>
    <dbReference type="NCBI Taxonomy" id="334771"/>
    <lineage>
        <taxon>Archaea</taxon>
        <taxon>Thermoproteota</taxon>
        <taxon>Thermoprotei</taxon>
        <taxon>Desulfurococcales</taxon>
        <taxon>Desulfurococcaceae</taxon>
        <taxon>Ignisphaera</taxon>
    </lineage>
</organism>
<dbReference type="NCBIfam" id="TIGR03399">
    <property type="entry name" value="RNA_3prim_cycl"/>
    <property type="match status" value="1"/>
</dbReference>
<evidence type="ECO:0000256" key="3">
    <source>
        <dbReference type="ARBA" id="ARBA00022490"/>
    </source>
</evidence>
<evidence type="ECO:0000256" key="5">
    <source>
        <dbReference type="ARBA" id="ARBA00022741"/>
    </source>
</evidence>
<sequence length="351" mass="36974">MIVVDGSIGEGGGQILRIAIGLAAALGKPIKIVNIRAGRRNPGLQHQHLTAVKAVAELCNAYVEGGYIGSTQLIFRPGKPVGGGYVFDVGTAGSVTLVLQALAPLLPLLPRRTHMELRGGTDVPWSPPIDYVRYVFIPMARRFGVDISIELVRRGHYPRGGGIVRVESGPGKLRAVETIERGGLRTVKGVSHAVKLPSHVAERQAKSARDTLIGRGVAVPIDIAIESYTPDRDPHLGPGSGITLYAEFENSVLGADSLGEKGKPAEVVGREAAEKLLDEIGSGAALDSHMGDMVVAIACMAEGTTRYTVSKPTLHMETALRVAEMVAGCRARVSRAVGRGVLIEIEGIGAV</sequence>
<dbReference type="EC" id="6.5.1.4" evidence="7 8"/>
<comment type="caution">
    <text evidence="11">The sequence shown here is derived from an EMBL/GenBank/DDBJ whole genome shotgun (WGS) entry which is preliminary data.</text>
</comment>
<evidence type="ECO:0000313" key="11">
    <source>
        <dbReference type="EMBL" id="HGQ19043.1"/>
    </source>
</evidence>
<dbReference type="HAMAP" id="MF_00200">
    <property type="entry name" value="RTC"/>
    <property type="match status" value="1"/>
</dbReference>
<keyword evidence="3 7" id="KW-0963">Cytoplasm</keyword>
<evidence type="ECO:0000256" key="2">
    <source>
        <dbReference type="ARBA" id="ARBA00021428"/>
    </source>
</evidence>
<dbReference type="InterPro" id="IPR017770">
    <property type="entry name" value="RNA3'_term_phos_cyc_type_1"/>
</dbReference>
<evidence type="ECO:0000259" key="10">
    <source>
        <dbReference type="Pfam" id="PF05189"/>
    </source>
</evidence>
<proteinExistence type="inferred from homology"/>
<evidence type="ECO:0000256" key="7">
    <source>
        <dbReference type="HAMAP-Rule" id="MF_00200"/>
    </source>
</evidence>
<dbReference type="InterPro" id="IPR036553">
    <property type="entry name" value="RPTC_insert"/>
</dbReference>
<dbReference type="InterPro" id="IPR037136">
    <property type="entry name" value="RNA3'_phos_cyclase_dom_sf"/>
</dbReference>
<comment type="similarity">
    <text evidence="1 7">Belongs to the RNA 3'-terminal cyclase family. Type 1 subfamily.</text>
</comment>
<dbReference type="InterPro" id="IPR020719">
    <property type="entry name" value="RNA3'_term_phos_cycl-like_CS"/>
</dbReference>
<reference evidence="11" key="1">
    <citation type="journal article" date="2020" name="mSystems">
        <title>Genome- and Community-Level Interaction Insights into Carbon Utilization and Element Cycling Functions of Hydrothermarchaeota in Hydrothermal Sediment.</title>
        <authorList>
            <person name="Zhou Z."/>
            <person name="Liu Y."/>
            <person name="Xu W."/>
            <person name="Pan J."/>
            <person name="Luo Z.H."/>
            <person name="Li M."/>
        </authorList>
    </citation>
    <scope>NUCLEOTIDE SEQUENCE [LARGE SCALE GENOMIC DNA]</scope>
    <source>
        <strain evidence="11">SpSt-657</strain>
    </source>
</reference>
<dbReference type="Pfam" id="PF05189">
    <property type="entry name" value="RTC_insert"/>
    <property type="match status" value="1"/>
</dbReference>
<protein>
    <recommendedName>
        <fullName evidence="2 7">RNA 3'-terminal phosphate cyclase</fullName>
        <shortName evidence="7">RNA cyclase</shortName>
        <shortName evidence="7">RNA-3'-phosphate cyclase</shortName>
        <ecNumber evidence="7 8">6.5.1.4</ecNumber>
    </recommendedName>
</protein>
<dbReference type="GO" id="GO:0005524">
    <property type="term" value="F:ATP binding"/>
    <property type="evidence" value="ECO:0007669"/>
    <property type="project" value="UniProtKB-KW"/>
</dbReference>
<dbReference type="GO" id="GO:0006396">
    <property type="term" value="P:RNA processing"/>
    <property type="evidence" value="ECO:0007669"/>
    <property type="project" value="UniProtKB-UniRule"/>
</dbReference>
<feature type="active site" description="Tele-AMP-histidine intermediate" evidence="7">
    <location>
        <position position="315"/>
    </location>
</feature>
<dbReference type="GO" id="GO:0003963">
    <property type="term" value="F:RNA-3'-phosphate cyclase activity"/>
    <property type="evidence" value="ECO:0007669"/>
    <property type="project" value="UniProtKB-UniRule"/>
</dbReference>
<gene>
    <name evidence="7" type="primary">rtcA</name>
    <name evidence="11" type="ORF">ENU30_08770</name>
</gene>
<feature type="domain" description="RNA 3'-terminal phosphate cyclase" evidence="9">
    <location>
        <begin position="8"/>
        <end position="332"/>
    </location>
</feature>
<dbReference type="Gene3D" id="3.65.10.20">
    <property type="entry name" value="RNA 3'-terminal phosphate cyclase domain"/>
    <property type="match status" value="1"/>
</dbReference>
<dbReference type="PANTHER" id="PTHR11096:SF0">
    <property type="entry name" value="RNA 3'-TERMINAL PHOSPHATE CYCLASE"/>
    <property type="match status" value="1"/>
</dbReference>
<dbReference type="EMBL" id="DTBZ01000165">
    <property type="protein sequence ID" value="HGQ19043.1"/>
    <property type="molecule type" value="Genomic_DNA"/>
</dbReference>
<dbReference type="PIRSF" id="PIRSF005378">
    <property type="entry name" value="RNA3'_term_phos_cycl_euk"/>
    <property type="match status" value="1"/>
</dbReference>
<comment type="catalytic activity">
    <reaction evidence="7">
        <text>a 3'-end 3'-phospho-ribonucleotide-RNA + ATP = a 3'-end 2',3'-cyclophospho-ribonucleotide-RNA + AMP + diphosphate</text>
        <dbReference type="Rhea" id="RHEA:23976"/>
        <dbReference type="Rhea" id="RHEA-COMP:10463"/>
        <dbReference type="Rhea" id="RHEA-COMP:10464"/>
        <dbReference type="ChEBI" id="CHEBI:30616"/>
        <dbReference type="ChEBI" id="CHEBI:33019"/>
        <dbReference type="ChEBI" id="CHEBI:83062"/>
        <dbReference type="ChEBI" id="CHEBI:83064"/>
        <dbReference type="ChEBI" id="CHEBI:456215"/>
        <dbReference type="EC" id="6.5.1.4"/>
    </reaction>
</comment>
<comment type="caution">
    <text evidence="7">Lacks conserved residue(s) required for the propagation of feature annotation.</text>
</comment>
<dbReference type="FunFam" id="3.30.360.20:FF:000002">
    <property type="entry name" value="RNA terminal phosphate cyclase-like 1"/>
    <property type="match status" value="1"/>
</dbReference>
<evidence type="ECO:0000256" key="6">
    <source>
        <dbReference type="ARBA" id="ARBA00022840"/>
    </source>
</evidence>
<dbReference type="InterPro" id="IPR000228">
    <property type="entry name" value="RNA3'_term_phos_cyc"/>
</dbReference>
<feature type="domain" description="RNA 3'-terminal phosphate cyclase insert" evidence="10">
    <location>
        <begin position="180"/>
        <end position="280"/>
    </location>
</feature>
<keyword evidence="6 7" id="KW-0067">ATP-binding</keyword>
<evidence type="ECO:0000256" key="1">
    <source>
        <dbReference type="ARBA" id="ARBA00009206"/>
    </source>
</evidence>
<dbReference type="PANTHER" id="PTHR11096">
    <property type="entry name" value="RNA 3' TERMINAL PHOSPHATE CYCLASE"/>
    <property type="match status" value="1"/>
</dbReference>
<dbReference type="InterPro" id="IPR013792">
    <property type="entry name" value="RNA3'P_cycl/enolpyr_Trfase_a/b"/>
</dbReference>
<dbReference type="GO" id="GO:0005737">
    <property type="term" value="C:cytoplasm"/>
    <property type="evidence" value="ECO:0007669"/>
    <property type="project" value="UniProtKB-SubCell"/>
</dbReference>
<dbReference type="PROSITE" id="PS01287">
    <property type="entry name" value="RTC"/>
    <property type="match status" value="1"/>
</dbReference>
<dbReference type="Pfam" id="PF01137">
    <property type="entry name" value="RTC"/>
    <property type="match status" value="1"/>
</dbReference>